<feature type="repeat" description="ANK" evidence="3">
    <location>
        <begin position="17"/>
        <end position="45"/>
    </location>
</feature>
<dbReference type="Pfam" id="PF13637">
    <property type="entry name" value="Ank_4"/>
    <property type="match status" value="1"/>
</dbReference>
<organism evidence="4 5">
    <name type="scientific">Westerdykella ornata</name>
    <dbReference type="NCBI Taxonomy" id="318751"/>
    <lineage>
        <taxon>Eukaryota</taxon>
        <taxon>Fungi</taxon>
        <taxon>Dikarya</taxon>
        <taxon>Ascomycota</taxon>
        <taxon>Pezizomycotina</taxon>
        <taxon>Dothideomycetes</taxon>
        <taxon>Pleosporomycetidae</taxon>
        <taxon>Pleosporales</taxon>
        <taxon>Sporormiaceae</taxon>
        <taxon>Westerdykella</taxon>
    </lineage>
</organism>
<dbReference type="PANTHER" id="PTHR24171:SF10">
    <property type="entry name" value="ANKYRIN REPEAT DOMAIN-CONTAINING PROTEIN 29-LIKE"/>
    <property type="match status" value="1"/>
</dbReference>
<dbReference type="Pfam" id="PF12796">
    <property type="entry name" value="Ank_2"/>
    <property type="match status" value="1"/>
</dbReference>
<keyword evidence="5" id="KW-1185">Reference proteome</keyword>
<dbReference type="OrthoDB" id="4772757at2759"/>
<dbReference type="EMBL" id="ML986493">
    <property type="protein sequence ID" value="KAF2276523.1"/>
    <property type="molecule type" value="Genomic_DNA"/>
</dbReference>
<sequence>MNILLDNGAVLNARDQENETALHGAVFGGSFEAVKFLIERGIEVNPPAPVDLNRVCDDDEYGLPLNAAAAGGHIAVMTALLENGADMSRRGGTYRATPLQLAAERGHLGAMKLLLRYGADVNAPPGRFGSALHAAASNSYD</sequence>
<evidence type="ECO:0000256" key="1">
    <source>
        <dbReference type="ARBA" id="ARBA00022737"/>
    </source>
</evidence>
<reference evidence="4" key="1">
    <citation type="journal article" date="2020" name="Stud. Mycol.">
        <title>101 Dothideomycetes genomes: a test case for predicting lifestyles and emergence of pathogens.</title>
        <authorList>
            <person name="Haridas S."/>
            <person name="Albert R."/>
            <person name="Binder M."/>
            <person name="Bloem J."/>
            <person name="Labutti K."/>
            <person name="Salamov A."/>
            <person name="Andreopoulos B."/>
            <person name="Baker S."/>
            <person name="Barry K."/>
            <person name="Bills G."/>
            <person name="Bluhm B."/>
            <person name="Cannon C."/>
            <person name="Castanera R."/>
            <person name="Culley D."/>
            <person name="Daum C."/>
            <person name="Ezra D."/>
            <person name="Gonzalez J."/>
            <person name="Henrissat B."/>
            <person name="Kuo A."/>
            <person name="Liang C."/>
            <person name="Lipzen A."/>
            <person name="Lutzoni F."/>
            <person name="Magnuson J."/>
            <person name="Mondo S."/>
            <person name="Nolan M."/>
            <person name="Ohm R."/>
            <person name="Pangilinan J."/>
            <person name="Park H.-J."/>
            <person name="Ramirez L."/>
            <person name="Alfaro M."/>
            <person name="Sun H."/>
            <person name="Tritt A."/>
            <person name="Yoshinaga Y."/>
            <person name="Zwiers L.-H."/>
            <person name="Turgeon B."/>
            <person name="Goodwin S."/>
            <person name="Spatafora J."/>
            <person name="Crous P."/>
            <person name="Grigoriev I."/>
        </authorList>
    </citation>
    <scope>NUCLEOTIDE SEQUENCE</scope>
    <source>
        <strain evidence="4">CBS 379.55</strain>
    </source>
</reference>
<evidence type="ECO:0000256" key="3">
    <source>
        <dbReference type="PROSITE-ProRule" id="PRU00023"/>
    </source>
</evidence>
<dbReference type="GeneID" id="54549565"/>
<keyword evidence="1" id="KW-0677">Repeat</keyword>
<protein>
    <submittedName>
        <fullName evidence="4">Ankyrin</fullName>
    </submittedName>
</protein>
<dbReference type="Gene3D" id="1.25.40.20">
    <property type="entry name" value="Ankyrin repeat-containing domain"/>
    <property type="match status" value="2"/>
</dbReference>
<feature type="repeat" description="ANK" evidence="3">
    <location>
        <begin position="94"/>
        <end position="126"/>
    </location>
</feature>
<feature type="repeat" description="ANK" evidence="3">
    <location>
        <begin position="60"/>
        <end position="92"/>
    </location>
</feature>
<keyword evidence="2 3" id="KW-0040">ANK repeat</keyword>
<accession>A0A6A6JK83</accession>
<proteinExistence type="predicted"/>
<dbReference type="SUPFAM" id="SSF48403">
    <property type="entry name" value="Ankyrin repeat"/>
    <property type="match status" value="1"/>
</dbReference>
<dbReference type="PROSITE" id="PS50088">
    <property type="entry name" value="ANK_REPEAT"/>
    <property type="match status" value="3"/>
</dbReference>
<dbReference type="PROSITE" id="PS50297">
    <property type="entry name" value="ANK_REP_REGION"/>
    <property type="match status" value="2"/>
</dbReference>
<dbReference type="InterPro" id="IPR002110">
    <property type="entry name" value="Ankyrin_rpt"/>
</dbReference>
<evidence type="ECO:0000256" key="2">
    <source>
        <dbReference type="ARBA" id="ARBA00023043"/>
    </source>
</evidence>
<dbReference type="InterPro" id="IPR036770">
    <property type="entry name" value="Ankyrin_rpt-contain_sf"/>
</dbReference>
<feature type="non-terminal residue" evidence="4">
    <location>
        <position position="141"/>
    </location>
</feature>
<name>A0A6A6JK83_WESOR</name>
<dbReference type="PANTHER" id="PTHR24171">
    <property type="entry name" value="ANKYRIN REPEAT DOMAIN-CONTAINING PROTEIN 39-RELATED"/>
    <property type="match status" value="1"/>
</dbReference>
<evidence type="ECO:0000313" key="5">
    <source>
        <dbReference type="Proteomes" id="UP000800097"/>
    </source>
</evidence>
<dbReference type="AlphaFoldDB" id="A0A6A6JK83"/>
<evidence type="ECO:0000313" key="4">
    <source>
        <dbReference type="EMBL" id="KAF2276523.1"/>
    </source>
</evidence>
<dbReference type="SMART" id="SM00248">
    <property type="entry name" value="ANK"/>
    <property type="match status" value="3"/>
</dbReference>
<dbReference type="RefSeq" id="XP_033654062.1">
    <property type="nucleotide sequence ID" value="XM_033796390.1"/>
</dbReference>
<gene>
    <name evidence="4" type="ORF">EI97DRAFT_398374</name>
</gene>
<dbReference type="Proteomes" id="UP000800097">
    <property type="component" value="Unassembled WGS sequence"/>
</dbReference>